<reference evidence="1" key="2">
    <citation type="journal article" date="2021" name="PeerJ">
        <title>Extensive microbial diversity within the chicken gut microbiome revealed by metagenomics and culture.</title>
        <authorList>
            <person name="Gilroy R."/>
            <person name="Ravi A."/>
            <person name="Getino M."/>
            <person name="Pursley I."/>
            <person name="Horton D.L."/>
            <person name="Alikhan N.F."/>
            <person name="Baker D."/>
            <person name="Gharbi K."/>
            <person name="Hall N."/>
            <person name="Watson M."/>
            <person name="Adriaenssens E.M."/>
            <person name="Foster-Nyarko E."/>
            <person name="Jarju S."/>
            <person name="Secka A."/>
            <person name="Antonio M."/>
            <person name="Oren A."/>
            <person name="Chaudhuri R.R."/>
            <person name="La Ragione R."/>
            <person name="Hildebrand F."/>
            <person name="Pallen M.J."/>
        </authorList>
    </citation>
    <scope>NUCLEOTIDE SEQUENCE</scope>
    <source>
        <strain evidence="1">6276</strain>
    </source>
</reference>
<evidence type="ECO:0000313" key="1">
    <source>
        <dbReference type="EMBL" id="HIS35476.1"/>
    </source>
</evidence>
<dbReference type="AlphaFoldDB" id="A0A9D1EXC9"/>
<comment type="caution">
    <text evidence="1">The sequence shown here is derived from an EMBL/GenBank/DDBJ whole genome shotgun (WGS) entry which is preliminary data.</text>
</comment>
<name>A0A9D1EXC9_9BACT</name>
<proteinExistence type="predicted"/>
<dbReference type="EMBL" id="DVIU01000047">
    <property type="protein sequence ID" value="HIS35476.1"/>
    <property type="molecule type" value="Genomic_DNA"/>
</dbReference>
<sequence>MITIGRLVYKASGIMSKKGIVKNSEKIGRTLADEIKTGEGKVKTNRVFELLEKTIGKRKASNIIITDDFETFKDFARKNCKMSDEVIEDTFKHSLSLVMPPGKNGKTLLSLRTSNTPTTESLNITAHELEHVLYNNVSFSAKIRRFIIKNMSDKKYESFLNSTTNIFNETMTDFQLELLKLCKIEKSASYGITEHKAGMEGLLKQTGCKSKEELHDKIRTIIRQDVLLPRCNIQNFSLLKVIRDGLQDEIRAYKVGGAVQRYVEPSENLTKSEMFARLCEEAATVLKAELKNQKKNIWRMILRKPPVDYHIPKPIEIERETSYVYPFINVKQSGQKLDTILENNSKSKDKFVGFS</sequence>
<accession>A0A9D1EXC9</accession>
<organism evidence="1 2">
    <name type="scientific">Candidatus Scatousia excrementigallinarum</name>
    <dbReference type="NCBI Taxonomy" id="2840935"/>
    <lineage>
        <taxon>Bacteria</taxon>
        <taxon>Candidatus Scatousia</taxon>
    </lineage>
</organism>
<gene>
    <name evidence="1" type="ORF">IAC10_02430</name>
</gene>
<dbReference type="Proteomes" id="UP000823928">
    <property type="component" value="Unassembled WGS sequence"/>
</dbReference>
<evidence type="ECO:0000313" key="2">
    <source>
        <dbReference type="Proteomes" id="UP000823928"/>
    </source>
</evidence>
<reference evidence="1" key="1">
    <citation type="submission" date="2020-10" db="EMBL/GenBank/DDBJ databases">
        <authorList>
            <person name="Gilroy R."/>
        </authorList>
    </citation>
    <scope>NUCLEOTIDE SEQUENCE</scope>
    <source>
        <strain evidence="1">6276</strain>
    </source>
</reference>
<protein>
    <submittedName>
        <fullName evidence="1">Uncharacterized protein</fullName>
    </submittedName>
</protein>